<gene>
    <name evidence="9" type="ORF">KUH32_09395</name>
</gene>
<evidence type="ECO:0000259" key="8">
    <source>
        <dbReference type="PROSITE" id="PS50893"/>
    </source>
</evidence>
<keyword evidence="3" id="KW-0997">Cell inner membrane</keyword>
<dbReference type="InterPro" id="IPR017871">
    <property type="entry name" value="ABC_transporter-like_CS"/>
</dbReference>
<dbReference type="PANTHER" id="PTHR42781">
    <property type="entry name" value="SPERMIDINE/PUTRESCINE IMPORT ATP-BINDING PROTEIN POTA"/>
    <property type="match status" value="1"/>
</dbReference>
<dbReference type="PANTHER" id="PTHR42781:SF1">
    <property type="entry name" value="THIAMINE IMPORT ATP-BINDING PROTEIN THIQ"/>
    <property type="match status" value="1"/>
</dbReference>
<dbReference type="EMBL" id="JAHRWL010000001">
    <property type="protein sequence ID" value="MBV2359989.1"/>
    <property type="molecule type" value="Genomic_DNA"/>
</dbReference>
<dbReference type="Pfam" id="PF00005">
    <property type="entry name" value="ABC_tran"/>
    <property type="match status" value="1"/>
</dbReference>
<sequence length="233" mass="24736">MLRLDGVHYTEGDFHLTADFALAPGERVAIIGPSGAGKSTLMDLIAGFRQPDRGRVIWQDRDITGDPPNRRPVAMLFQENNLFPHLDLARNLGLALHPDGRRPRGTDLHGIETALARVGLEGMAGRKPGQLSGGQQSRAALARVLLQARPILALDEPFAALGPALKAEMLALVAQVAGEIGALSLLITHDPQDARGFAARTVLIADGKAHPPQATEALFADPPPALRAYLGTA</sequence>
<name>A0ABS6N7J5_9RHOB</name>
<evidence type="ECO:0000256" key="3">
    <source>
        <dbReference type="ARBA" id="ARBA00022519"/>
    </source>
</evidence>
<dbReference type="InterPro" id="IPR050093">
    <property type="entry name" value="ABC_SmlMolc_Importer"/>
</dbReference>
<keyword evidence="4" id="KW-0547">Nucleotide-binding</keyword>
<keyword evidence="6" id="KW-1278">Translocase</keyword>
<dbReference type="GO" id="GO:0005524">
    <property type="term" value="F:ATP binding"/>
    <property type="evidence" value="ECO:0007669"/>
    <property type="project" value="UniProtKB-KW"/>
</dbReference>
<protein>
    <submittedName>
        <fullName evidence="9">ATP-binding cassette domain-containing protein</fullName>
    </submittedName>
</protein>
<dbReference type="InterPro" id="IPR003593">
    <property type="entry name" value="AAA+_ATPase"/>
</dbReference>
<keyword evidence="7" id="KW-0472">Membrane</keyword>
<evidence type="ECO:0000256" key="6">
    <source>
        <dbReference type="ARBA" id="ARBA00022967"/>
    </source>
</evidence>
<dbReference type="InterPro" id="IPR003439">
    <property type="entry name" value="ABC_transporter-like_ATP-bd"/>
</dbReference>
<evidence type="ECO:0000256" key="7">
    <source>
        <dbReference type="ARBA" id="ARBA00023136"/>
    </source>
</evidence>
<evidence type="ECO:0000313" key="9">
    <source>
        <dbReference type="EMBL" id="MBV2359989.1"/>
    </source>
</evidence>
<dbReference type="PROSITE" id="PS00211">
    <property type="entry name" value="ABC_TRANSPORTER_1"/>
    <property type="match status" value="1"/>
</dbReference>
<accession>A0ABS6N7J5</accession>
<evidence type="ECO:0000256" key="1">
    <source>
        <dbReference type="ARBA" id="ARBA00022448"/>
    </source>
</evidence>
<dbReference type="Proteomes" id="UP001166293">
    <property type="component" value="Unassembled WGS sequence"/>
</dbReference>
<evidence type="ECO:0000256" key="4">
    <source>
        <dbReference type="ARBA" id="ARBA00022741"/>
    </source>
</evidence>
<keyword evidence="10" id="KW-1185">Reference proteome</keyword>
<keyword evidence="1" id="KW-0813">Transport</keyword>
<comment type="caution">
    <text evidence="9">The sequence shown here is derived from an EMBL/GenBank/DDBJ whole genome shotgun (WGS) entry which is preliminary data.</text>
</comment>
<organism evidence="9 10">
    <name type="scientific">Thalassococcus arenae</name>
    <dbReference type="NCBI Taxonomy" id="2851652"/>
    <lineage>
        <taxon>Bacteria</taxon>
        <taxon>Pseudomonadati</taxon>
        <taxon>Pseudomonadota</taxon>
        <taxon>Alphaproteobacteria</taxon>
        <taxon>Rhodobacterales</taxon>
        <taxon>Roseobacteraceae</taxon>
        <taxon>Thalassococcus</taxon>
    </lineage>
</organism>
<evidence type="ECO:0000256" key="2">
    <source>
        <dbReference type="ARBA" id="ARBA00022475"/>
    </source>
</evidence>
<dbReference type="SMART" id="SM00382">
    <property type="entry name" value="AAA"/>
    <property type="match status" value="1"/>
</dbReference>
<evidence type="ECO:0000313" key="10">
    <source>
        <dbReference type="Proteomes" id="UP001166293"/>
    </source>
</evidence>
<dbReference type="PROSITE" id="PS50893">
    <property type="entry name" value="ABC_TRANSPORTER_2"/>
    <property type="match status" value="1"/>
</dbReference>
<feature type="domain" description="ABC transporter" evidence="8">
    <location>
        <begin position="2"/>
        <end position="231"/>
    </location>
</feature>
<keyword evidence="5 9" id="KW-0067">ATP-binding</keyword>
<reference evidence="9" key="1">
    <citation type="submission" date="2021-06" db="EMBL/GenBank/DDBJ databases">
        <title>Thalassococcus sp. CAU 1522 isolated from sea sand, Republic of Korea.</title>
        <authorList>
            <person name="Kim W."/>
        </authorList>
    </citation>
    <scope>NUCLEOTIDE SEQUENCE</scope>
    <source>
        <strain evidence="9">CAU 1522</strain>
    </source>
</reference>
<dbReference type="RefSeq" id="WP_217777769.1">
    <property type="nucleotide sequence ID" value="NZ_JAHRWL010000001.1"/>
</dbReference>
<evidence type="ECO:0000256" key="5">
    <source>
        <dbReference type="ARBA" id="ARBA00022840"/>
    </source>
</evidence>
<keyword evidence="2" id="KW-1003">Cell membrane</keyword>
<proteinExistence type="predicted"/>